<organism evidence="2 3">
    <name type="scientific">Monosiga brevicollis</name>
    <name type="common">Choanoflagellate</name>
    <dbReference type="NCBI Taxonomy" id="81824"/>
    <lineage>
        <taxon>Eukaryota</taxon>
        <taxon>Choanoflagellata</taxon>
        <taxon>Craspedida</taxon>
        <taxon>Salpingoecidae</taxon>
        <taxon>Monosiga</taxon>
    </lineage>
</organism>
<feature type="coiled-coil region" evidence="1">
    <location>
        <begin position="526"/>
        <end position="553"/>
    </location>
</feature>
<dbReference type="STRING" id="81824.A9UQB9"/>
<keyword evidence="3" id="KW-1185">Reference proteome</keyword>
<evidence type="ECO:0000313" key="3">
    <source>
        <dbReference type="Proteomes" id="UP000001357"/>
    </source>
</evidence>
<dbReference type="Proteomes" id="UP000001357">
    <property type="component" value="Unassembled WGS sequence"/>
</dbReference>
<dbReference type="AlphaFoldDB" id="A9UQB9"/>
<dbReference type="KEGG" id="mbr:MONBRDRAFT_22353"/>
<evidence type="ECO:0000313" key="2">
    <source>
        <dbReference type="EMBL" id="EDQ93021.1"/>
    </source>
</evidence>
<dbReference type="RefSeq" id="XP_001742783.1">
    <property type="nucleotide sequence ID" value="XM_001742731.1"/>
</dbReference>
<dbReference type="SUPFAM" id="SSF48029">
    <property type="entry name" value="FliG"/>
    <property type="match status" value="1"/>
</dbReference>
<proteinExistence type="predicted"/>
<dbReference type="InterPro" id="IPR011002">
    <property type="entry name" value="FliG_a-hlx"/>
</dbReference>
<name>A9UQB9_MONBE</name>
<protein>
    <submittedName>
        <fullName evidence="2">Uncharacterized protein</fullName>
    </submittedName>
</protein>
<dbReference type="InParanoid" id="A9UQB9"/>
<feature type="coiled-coil region" evidence="1">
    <location>
        <begin position="35"/>
        <end position="250"/>
    </location>
</feature>
<gene>
    <name evidence="2" type="ORF">MONBRDRAFT_22353</name>
</gene>
<reference evidence="2 3" key="1">
    <citation type="journal article" date="2008" name="Nature">
        <title>The genome of the choanoflagellate Monosiga brevicollis and the origin of metazoans.</title>
        <authorList>
            <consortium name="JGI Sequencing"/>
            <person name="King N."/>
            <person name="Westbrook M.J."/>
            <person name="Young S.L."/>
            <person name="Kuo A."/>
            <person name="Abedin M."/>
            <person name="Chapman J."/>
            <person name="Fairclough S."/>
            <person name="Hellsten U."/>
            <person name="Isogai Y."/>
            <person name="Letunic I."/>
            <person name="Marr M."/>
            <person name="Pincus D."/>
            <person name="Putnam N."/>
            <person name="Rokas A."/>
            <person name="Wright K.J."/>
            <person name="Zuzow R."/>
            <person name="Dirks W."/>
            <person name="Good M."/>
            <person name="Goodstein D."/>
            <person name="Lemons D."/>
            <person name="Li W."/>
            <person name="Lyons J.B."/>
            <person name="Morris A."/>
            <person name="Nichols S."/>
            <person name="Richter D.J."/>
            <person name="Salamov A."/>
            <person name="Bork P."/>
            <person name="Lim W.A."/>
            <person name="Manning G."/>
            <person name="Miller W.T."/>
            <person name="McGinnis W."/>
            <person name="Shapiro H."/>
            <person name="Tjian R."/>
            <person name="Grigoriev I.V."/>
            <person name="Rokhsar D."/>
        </authorList>
    </citation>
    <scope>NUCLEOTIDE SEQUENCE [LARGE SCALE GENOMIC DNA]</scope>
    <source>
        <strain evidence="3">MX1 / ATCC 50154</strain>
    </source>
</reference>
<dbReference type="GeneID" id="5887774"/>
<feature type="coiled-coil region" evidence="1">
    <location>
        <begin position="316"/>
        <end position="395"/>
    </location>
</feature>
<evidence type="ECO:0000256" key="1">
    <source>
        <dbReference type="SAM" id="Coils"/>
    </source>
</evidence>
<dbReference type="EMBL" id="CH991543">
    <property type="protein sequence ID" value="EDQ93021.1"/>
    <property type="molecule type" value="Genomic_DNA"/>
</dbReference>
<sequence>MVTFFAQAVAEAEIKVRNEIAELQASQIGILKDKVKDLREENDRLVTHIGRLEREVGQLTARQQATRGLAEDVEDLRMQRMHAIEEAHALRQKLDLTELDLRDSTRQKRELDSQLKRAKQLLHEQEQVLKGQGGTTSDALEVQVQEAERAAQRELERQIAELKAALEHSRTQLQRCQRERDAFKEAAQRAERTLLDLKAHDHAPPARPSFDGETAMAVRAELEREVEHLKNELRVEQERSDKQRSALQAELDRVRTRALPRETAIASPSATPAPSAATKGMALQFAFQVQICTLYAPFVLSIDTASLQYDLDRREVEQQRRLAREDAQQIDALTQDARQLKTELALQQTQSTGPNAQTAQLEEVRRSLEVLEQAYGQLEAERDSLRRKLDKTTDVAKDNLRHLEELQRRDEDFEDLLRLNDPQQISLLLRSLRRKYGADALHGLEEGEEDRTLWVTGVNLDTLQDIHVRLDQLHEACLTHDQKRSHALEQVAQCLMFVEATEAERDRVLDVLQELVPPSSSLQQTVNALVDQLVYLERELDRADEDRRTTEARLAGLVAANTEKRPWRIEDVTPDTYDLLLRRIEELEREVAMHRAQQRTTRPTPGYV</sequence>
<keyword evidence="1" id="KW-0175">Coiled coil</keyword>
<accession>A9UQB9</accession>